<name>A0A7N2L522_QUELO</name>
<reference evidence="1" key="2">
    <citation type="submission" date="2021-01" db="UniProtKB">
        <authorList>
            <consortium name="EnsemblPlants"/>
        </authorList>
    </citation>
    <scope>IDENTIFICATION</scope>
</reference>
<dbReference type="EMBL" id="LRBV02000003">
    <property type="status" value="NOT_ANNOTATED_CDS"/>
    <property type="molecule type" value="Genomic_DNA"/>
</dbReference>
<dbReference type="PANTHER" id="PTHR14209:SF9">
    <property type="entry name" value="GDSL ESTERASE_LIPASE CPRD49"/>
    <property type="match status" value="1"/>
</dbReference>
<reference evidence="1 2" key="1">
    <citation type="journal article" date="2016" name="G3 (Bethesda)">
        <title>First Draft Assembly and Annotation of the Genome of a California Endemic Oak Quercus lobata Nee (Fagaceae).</title>
        <authorList>
            <person name="Sork V.L."/>
            <person name="Fitz-Gibbon S.T."/>
            <person name="Puiu D."/>
            <person name="Crepeau M."/>
            <person name="Gugger P.F."/>
            <person name="Sherman R."/>
            <person name="Stevens K."/>
            <person name="Langley C.H."/>
            <person name="Pellegrini M."/>
            <person name="Salzberg S.L."/>
        </authorList>
    </citation>
    <scope>NUCLEOTIDE SEQUENCE [LARGE SCALE GENOMIC DNA]</scope>
    <source>
        <strain evidence="1 2">cv. SW786</strain>
    </source>
</reference>
<dbReference type="AlphaFoldDB" id="A0A7N2L522"/>
<dbReference type="Proteomes" id="UP000594261">
    <property type="component" value="Chromosome 3"/>
</dbReference>
<sequence length="195" mass="22292">MGRGELCLSTTKKTEARHSVNRRSTVQYLMNSEGDCVPIPAIPFPIPTTTSVAMRKSLQLYSKRQHLDWELIPVLKQTVQTYCCEATLGGIHYVPSRSSIKFFQSHFFSELVRTNELCQRCSDACVKLGREMGMKVVDLFTALQKKDDWMDACFIIECECRYDGWLTATRHRQSGWIGPVLATDFCKVVHTVNHH</sequence>
<accession>A0A7N2L522</accession>
<organism evidence="1 2">
    <name type="scientific">Quercus lobata</name>
    <name type="common">Valley oak</name>
    <dbReference type="NCBI Taxonomy" id="97700"/>
    <lineage>
        <taxon>Eukaryota</taxon>
        <taxon>Viridiplantae</taxon>
        <taxon>Streptophyta</taxon>
        <taxon>Embryophyta</taxon>
        <taxon>Tracheophyta</taxon>
        <taxon>Spermatophyta</taxon>
        <taxon>Magnoliopsida</taxon>
        <taxon>eudicotyledons</taxon>
        <taxon>Gunneridae</taxon>
        <taxon>Pentapetalae</taxon>
        <taxon>rosids</taxon>
        <taxon>fabids</taxon>
        <taxon>Fagales</taxon>
        <taxon>Fagaceae</taxon>
        <taxon>Quercus</taxon>
    </lineage>
</organism>
<keyword evidence="2" id="KW-1185">Reference proteome</keyword>
<dbReference type="InParanoid" id="A0A7N2L522"/>
<dbReference type="InterPro" id="IPR045136">
    <property type="entry name" value="Iah1-like"/>
</dbReference>
<dbReference type="Gramene" id="QL03p009061:mrna">
    <property type="protein sequence ID" value="QL03p009061:mrna"/>
    <property type="gene ID" value="QL03p009061"/>
</dbReference>
<dbReference type="PANTHER" id="PTHR14209">
    <property type="entry name" value="ISOAMYL ACETATE-HYDROLYZING ESTERASE 1"/>
    <property type="match status" value="1"/>
</dbReference>
<dbReference type="EnsemblPlants" id="QL03p009061:mrna">
    <property type="protein sequence ID" value="QL03p009061:mrna"/>
    <property type="gene ID" value="QL03p009061"/>
</dbReference>
<evidence type="ECO:0000313" key="1">
    <source>
        <dbReference type="EnsemblPlants" id="QL03p009061:mrna"/>
    </source>
</evidence>
<proteinExistence type="predicted"/>
<protein>
    <submittedName>
        <fullName evidence="1">Uncharacterized protein</fullName>
    </submittedName>
</protein>
<evidence type="ECO:0000313" key="2">
    <source>
        <dbReference type="Proteomes" id="UP000594261"/>
    </source>
</evidence>